<comment type="caution">
    <text evidence="1">The sequence shown here is derived from an EMBL/GenBank/DDBJ whole genome shotgun (WGS) entry which is preliminary data.</text>
</comment>
<dbReference type="PANTHER" id="PTHR24559">
    <property type="entry name" value="TRANSPOSON TY3-I GAG-POL POLYPROTEIN"/>
    <property type="match status" value="1"/>
</dbReference>
<keyword evidence="2" id="KW-1185">Reference proteome</keyword>
<name>A0A9Q3DSB1_9BASI</name>
<dbReference type="Gene3D" id="3.30.70.270">
    <property type="match status" value="1"/>
</dbReference>
<evidence type="ECO:0000313" key="1">
    <source>
        <dbReference type="EMBL" id="MBW0508950.1"/>
    </source>
</evidence>
<dbReference type="InterPro" id="IPR043128">
    <property type="entry name" value="Rev_trsase/Diguanyl_cyclase"/>
</dbReference>
<sequence>MGRTLRKVRGLDIELYLDVEKSYPAIFRRPPYPKSLGTRKEIGNNVNEILNMDFIRNIGYNEIVEVITPVLISLPDGECRLCGDFRELNNYTKAGRYPVPRILHALDKLAKAK</sequence>
<dbReference type="AlphaFoldDB" id="A0A9Q3DSB1"/>
<accession>A0A9Q3DSB1</accession>
<dbReference type="OrthoDB" id="10058156at2759"/>
<dbReference type="Proteomes" id="UP000765509">
    <property type="component" value="Unassembled WGS sequence"/>
</dbReference>
<dbReference type="InterPro" id="IPR043502">
    <property type="entry name" value="DNA/RNA_pol_sf"/>
</dbReference>
<dbReference type="Gene3D" id="3.10.10.10">
    <property type="entry name" value="HIV Type 1 Reverse Transcriptase, subunit A, domain 1"/>
    <property type="match status" value="1"/>
</dbReference>
<gene>
    <name evidence="1" type="ORF">O181_048665</name>
</gene>
<dbReference type="SUPFAM" id="SSF56672">
    <property type="entry name" value="DNA/RNA polymerases"/>
    <property type="match status" value="1"/>
</dbReference>
<proteinExistence type="predicted"/>
<evidence type="ECO:0000313" key="2">
    <source>
        <dbReference type="Proteomes" id="UP000765509"/>
    </source>
</evidence>
<dbReference type="EMBL" id="AVOT02020639">
    <property type="protein sequence ID" value="MBW0508950.1"/>
    <property type="molecule type" value="Genomic_DNA"/>
</dbReference>
<dbReference type="PANTHER" id="PTHR24559:SF444">
    <property type="entry name" value="REVERSE TRANSCRIPTASE DOMAIN-CONTAINING PROTEIN"/>
    <property type="match status" value="1"/>
</dbReference>
<reference evidence="1" key="1">
    <citation type="submission" date="2021-03" db="EMBL/GenBank/DDBJ databases">
        <title>Draft genome sequence of rust myrtle Austropuccinia psidii MF-1, a brazilian biotype.</title>
        <authorList>
            <person name="Quecine M.C."/>
            <person name="Pachon D.M.R."/>
            <person name="Bonatelli M.L."/>
            <person name="Correr F.H."/>
            <person name="Franceschini L.M."/>
            <person name="Leite T.F."/>
            <person name="Margarido G.R.A."/>
            <person name="Almeida C.A."/>
            <person name="Ferrarezi J.A."/>
            <person name="Labate C.A."/>
        </authorList>
    </citation>
    <scope>NUCLEOTIDE SEQUENCE</scope>
    <source>
        <strain evidence="1">MF-1</strain>
    </source>
</reference>
<protein>
    <submittedName>
        <fullName evidence="1">Uncharacterized protein</fullName>
    </submittedName>
</protein>
<dbReference type="InterPro" id="IPR053134">
    <property type="entry name" value="RNA-dir_DNA_polymerase"/>
</dbReference>
<organism evidence="1 2">
    <name type="scientific">Austropuccinia psidii MF-1</name>
    <dbReference type="NCBI Taxonomy" id="1389203"/>
    <lineage>
        <taxon>Eukaryota</taxon>
        <taxon>Fungi</taxon>
        <taxon>Dikarya</taxon>
        <taxon>Basidiomycota</taxon>
        <taxon>Pucciniomycotina</taxon>
        <taxon>Pucciniomycetes</taxon>
        <taxon>Pucciniales</taxon>
        <taxon>Sphaerophragmiaceae</taxon>
        <taxon>Austropuccinia</taxon>
    </lineage>
</organism>